<feature type="transmembrane region" description="Helical" evidence="1">
    <location>
        <begin position="46"/>
        <end position="67"/>
    </location>
</feature>
<name>A0A0C2JM97_9ACTN</name>
<keyword evidence="1" id="KW-0812">Transmembrane</keyword>
<dbReference type="OrthoDB" id="9924521at2"/>
<keyword evidence="3" id="KW-1185">Reference proteome</keyword>
<feature type="transmembrane region" description="Helical" evidence="1">
    <location>
        <begin position="12"/>
        <end position="31"/>
    </location>
</feature>
<keyword evidence="1" id="KW-1133">Transmembrane helix</keyword>
<evidence type="ECO:0000313" key="3">
    <source>
        <dbReference type="Proteomes" id="UP000031675"/>
    </source>
</evidence>
<dbReference type="Proteomes" id="UP000031675">
    <property type="component" value="Unassembled WGS sequence"/>
</dbReference>
<comment type="caution">
    <text evidence="2">The sequence shown here is derived from an EMBL/GenBank/DDBJ whole genome shotgun (WGS) entry which is preliminary data.</text>
</comment>
<protein>
    <submittedName>
        <fullName evidence="2">Uncharacterized protein</fullName>
    </submittedName>
</protein>
<sequence length="91" mass="10303">MAPKRRITTRGEYAGVWAMVVLTTTVALWHASVTVRLWLDGSKVEILHWGPIVSMSLFAVWGIAHVLRYHRASPDLPEEEASPAIWAPRER</sequence>
<accession>A0A0C2JM97</accession>
<dbReference type="RefSeq" id="WP_040274566.1">
    <property type="nucleotide sequence ID" value="NZ_JROO01000030.1"/>
</dbReference>
<evidence type="ECO:0000313" key="2">
    <source>
        <dbReference type="EMBL" id="KIH98007.1"/>
    </source>
</evidence>
<reference evidence="3" key="1">
    <citation type="journal article" date="2015" name="Chem. Biol.">
        <title>Structure, bioactivity, and resistance mechanism of streptomonomicin, an unusual lasso Peptide from an understudied halophilic actinomycete.</title>
        <authorList>
            <person name="Metelev M."/>
            <person name="Tietz J.I."/>
            <person name="Melby J.O."/>
            <person name="Blair P.M."/>
            <person name="Zhu L."/>
            <person name="Livnat I."/>
            <person name="Severinov K."/>
            <person name="Mitchell D.A."/>
        </authorList>
    </citation>
    <scope>NUCLEOTIDE SEQUENCE [LARGE SCALE GENOMIC DNA]</scope>
    <source>
        <strain evidence="3">YIM 90003</strain>
    </source>
</reference>
<gene>
    <name evidence="2" type="ORF">LP52_15945</name>
</gene>
<dbReference type="EMBL" id="JROO01000030">
    <property type="protein sequence ID" value="KIH98007.1"/>
    <property type="molecule type" value="Genomic_DNA"/>
</dbReference>
<proteinExistence type="predicted"/>
<keyword evidence="1" id="KW-0472">Membrane</keyword>
<organism evidence="2 3">
    <name type="scientific">Streptomonospora alba</name>
    <dbReference type="NCBI Taxonomy" id="183763"/>
    <lineage>
        <taxon>Bacteria</taxon>
        <taxon>Bacillati</taxon>
        <taxon>Actinomycetota</taxon>
        <taxon>Actinomycetes</taxon>
        <taxon>Streptosporangiales</taxon>
        <taxon>Nocardiopsidaceae</taxon>
        <taxon>Streptomonospora</taxon>
    </lineage>
</organism>
<evidence type="ECO:0000256" key="1">
    <source>
        <dbReference type="SAM" id="Phobius"/>
    </source>
</evidence>
<dbReference type="AlphaFoldDB" id="A0A0C2JM97"/>